<evidence type="ECO:0000313" key="2">
    <source>
        <dbReference type="EMBL" id="KAK4041126.1"/>
    </source>
</evidence>
<sequence>MSALQRELAKSKIIPSRKNEDSDNDDDWRAERWKAAKKAMADGTFKDPPPNRFPVILTPNGPVSSASHLLQLAELDSLPETIETTQIEHDGTEVGAVTICHVSFDEMRKLEERAEVSDGIADGIYVLFRGKRRYAATVKALKEGITLEEVGSEKSAAVDE</sequence>
<keyword evidence="3" id="KW-1185">Reference proteome</keyword>
<feature type="region of interest" description="Disordered" evidence="1">
    <location>
        <begin position="1"/>
        <end position="29"/>
    </location>
</feature>
<name>A0AAN6PHT1_9PEZI</name>
<gene>
    <name evidence="2" type="ORF">C8A01DRAFT_15105</name>
</gene>
<protein>
    <submittedName>
        <fullName evidence="2">Uncharacterized protein</fullName>
    </submittedName>
</protein>
<dbReference type="Proteomes" id="UP001303115">
    <property type="component" value="Unassembled WGS sequence"/>
</dbReference>
<dbReference type="EMBL" id="MU854363">
    <property type="protein sequence ID" value="KAK4041126.1"/>
    <property type="molecule type" value="Genomic_DNA"/>
</dbReference>
<evidence type="ECO:0000256" key="1">
    <source>
        <dbReference type="SAM" id="MobiDB-lite"/>
    </source>
</evidence>
<proteinExistence type="predicted"/>
<feature type="compositionally biased region" description="Basic and acidic residues" evidence="1">
    <location>
        <begin position="17"/>
        <end position="29"/>
    </location>
</feature>
<reference evidence="3" key="1">
    <citation type="journal article" date="2023" name="Mol. Phylogenet. Evol.">
        <title>Genome-scale phylogeny and comparative genomics of the fungal order Sordariales.</title>
        <authorList>
            <person name="Hensen N."/>
            <person name="Bonometti L."/>
            <person name="Westerberg I."/>
            <person name="Brannstrom I.O."/>
            <person name="Guillou S."/>
            <person name="Cros-Aarteil S."/>
            <person name="Calhoun S."/>
            <person name="Haridas S."/>
            <person name="Kuo A."/>
            <person name="Mondo S."/>
            <person name="Pangilinan J."/>
            <person name="Riley R."/>
            <person name="LaButti K."/>
            <person name="Andreopoulos B."/>
            <person name="Lipzen A."/>
            <person name="Chen C."/>
            <person name="Yan M."/>
            <person name="Daum C."/>
            <person name="Ng V."/>
            <person name="Clum A."/>
            <person name="Steindorff A."/>
            <person name="Ohm R.A."/>
            <person name="Martin F."/>
            <person name="Silar P."/>
            <person name="Natvig D.O."/>
            <person name="Lalanne C."/>
            <person name="Gautier V."/>
            <person name="Ament-Velasquez S.L."/>
            <person name="Kruys A."/>
            <person name="Hutchinson M.I."/>
            <person name="Powell A.J."/>
            <person name="Barry K."/>
            <person name="Miller A.N."/>
            <person name="Grigoriev I.V."/>
            <person name="Debuchy R."/>
            <person name="Gladieux P."/>
            <person name="Hiltunen Thoren M."/>
            <person name="Johannesson H."/>
        </authorList>
    </citation>
    <scope>NUCLEOTIDE SEQUENCE [LARGE SCALE GENOMIC DNA]</scope>
    <source>
        <strain evidence="3">CBS 284.82</strain>
    </source>
</reference>
<comment type="caution">
    <text evidence="2">The sequence shown here is derived from an EMBL/GenBank/DDBJ whole genome shotgun (WGS) entry which is preliminary data.</text>
</comment>
<dbReference type="AlphaFoldDB" id="A0AAN6PHT1"/>
<evidence type="ECO:0000313" key="3">
    <source>
        <dbReference type="Proteomes" id="UP001303115"/>
    </source>
</evidence>
<organism evidence="2 3">
    <name type="scientific">Parachaetomium inaequale</name>
    <dbReference type="NCBI Taxonomy" id="2588326"/>
    <lineage>
        <taxon>Eukaryota</taxon>
        <taxon>Fungi</taxon>
        <taxon>Dikarya</taxon>
        <taxon>Ascomycota</taxon>
        <taxon>Pezizomycotina</taxon>
        <taxon>Sordariomycetes</taxon>
        <taxon>Sordariomycetidae</taxon>
        <taxon>Sordariales</taxon>
        <taxon>Chaetomiaceae</taxon>
        <taxon>Parachaetomium</taxon>
    </lineage>
</organism>
<accession>A0AAN6PHT1</accession>